<evidence type="ECO:0000256" key="8">
    <source>
        <dbReference type="ARBA" id="ARBA00049244"/>
    </source>
</evidence>
<comment type="similarity">
    <text evidence="7">Belongs to the DNA polymerase HolA subunit family.</text>
</comment>
<sequence>MRIKPESLNSQLTHQLEALYFIFGAEFLLIEQSLSDINAAAKQAGFDEKTSFEIDGNFDWGLITAEIANTSLFSPKRIIECRLKTGKIGVKGSKALTAIASNVPSDILLIISTAKLDLAQQKSKWFKTLEQHGGVIQHWEITRDHLVGWISNHMAGVGLESNQEVAQSIAFCTEGNLLASMQEIQKLKMTYPDGKINTQEFLTQAQEQSQYTVYGLIDAALFGDTAQISKIYNTLLNDTAMPILLSSSLYREIKSIINMSIEIHQGGEINAILQTHRVWNKRKPIMANILKRHSYQRLQKLLLSLGRIDRSIKGADNLNVVDELHTLLLNLAGKNQWTQ</sequence>
<evidence type="ECO:0000259" key="10">
    <source>
        <dbReference type="Pfam" id="PF06144"/>
    </source>
</evidence>
<dbReference type="GO" id="GO:0003677">
    <property type="term" value="F:DNA binding"/>
    <property type="evidence" value="ECO:0007669"/>
    <property type="project" value="InterPro"/>
</dbReference>
<dbReference type="CDD" id="cd18138">
    <property type="entry name" value="HLD_clamp_pol_III_delta"/>
    <property type="match status" value="1"/>
</dbReference>
<evidence type="ECO:0000256" key="9">
    <source>
        <dbReference type="NCBIfam" id="TIGR01128"/>
    </source>
</evidence>
<dbReference type="SUPFAM" id="SSF48019">
    <property type="entry name" value="post-AAA+ oligomerization domain-like"/>
    <property type="match status" value="1"/>
</dbReference>
<dbReference type="GO" id="GO:0009360">
    <property type="term" value="C:DNA polymerase III complex"/>
    <property type="evidence" value="ECO:0007669"/>
    <property type="project" value="UniProtKB-UniRule"/>
</dbReference>
<proteinExistence type="inferred from homology"/>
<gene>
    <name evidence="12" type="ORF">SP60_05040</name>
</gene>
<dbReference type="NCBIfam" id="TIGR01128">
    <property type="entry name" value="holA"/>
    <property type="match status" value="1"/>
</dbReference>
<dbReference type="Gene3D" id="1.20.272.10">
    <property type="match status" value="1"/>
</dbReference>
<keyword evidence="6" id="KW-0239">DNA-directed DNA polymerase</keyword>
<evidence type="ECO:0000256" key="6">
    <source>
        <dbReference type="ARBA" id="ARBA00022932"/>
    </source>
</evidence>
<evidence type="ECO:0000256" key="2">
    <source>
        <dbReference type="ARBA" id="ARBA00017703"/>
    </source>
</evidence>
<dbReference type="EC" id="2.7.7.7" evidence="1 9"/>
<organism evidence="12 13">
    <name type="scientific">Candidatus Thioglobus autotrophicus</name>
    <dbReference type="NCBI Taxonomy" id="1705394"/>
    <lineage>
        <taxon>Bacteria</taxon>
        <taxon>Pseudomonadati</taxon>
        <taxon>Pseudomonadota</taxon>
        <taxon>Gammaproteobacteria</taxon>
        <taxon>Candidatus Pseudothioglobaceae</taxon>
        <taxon>Candidatus Thioglobus</taxon>
    </lineage>
</organism>
<name>A0A0M3TUB2_9GAMM</name>
<dbReference type="SUPFAM" id="SSF52540">
    <property type="entry name" value="P-loop containing nucleoside triphosphate hydrolases"/>
    <property type="match status" value="1"/>
</dbReference>
<keyword evidence="4" id="KW-0548">Nucleotidyltransferase</keyword>
<protein>
    <recommendedName>
        <fullName evidence="2 9">DNA polymerase III subunit delta</fullName>
        <ecNumber evidence="1 9">2.7.7.7</ecNumber>
    </recommendedName>
</protein>
<evidence type="ECO:0000313" key="13">
    <source>
        <dbReference type="Proteomes" id="UP000058020"/>
    </source>
</evidence>
<dbReference type="KEGG" id="tho:SP60_05040"/>
<dbReference type="EMBL" id="CP010552">
    <property type="protein sequence ID" value="ALE52625.1"/>
    <property type="molecule type" value="Genomic_DNA"/>
</dbReference>
<keyword evidence="3" id="KW-0808">Transferase</keyword>
<evidence type="ECO:0000259" key="11">
    <source>
        <dbReference type="Pfam" id="PF14840"/>
    </source>
</evidence>
<keyword evidence="5" id="KW-0235">DNA replication</keyword>
<keyword evidence="13" id="KW-1185">Reference proteome</keyword>
<feature type="domain" description="DNA polymerase III subunit delta C-terminal" evidence="11">
    <location>
        <begin position="216"/>
        <end position="334"/>
    </location>
</feature>
<evidence type="ECO:0000256" key="4">
    <source>
        <dbReference type="ARBA" id="ARBA00022695"/>
    </source>
</evidence>
<dbReference type="InterPro" id="IPR010372">
    <property type="entry name" value="DNA_pol3_delta_N"/>
</dbReference>
<evidence type="ECO:0000256" key="5">
    <source>
        <dbReference type="ARBA" id="ARBA00022705"/>
    </source>
</evidence>
<evidence type="ECO:0000313" key="12">
    <source>
        <dbReference type="EMBL" id="ALE52625.1"/>
    </source>
</evidence>
<dbReference type="Pfam" id="PF06144">
    <property type="entry name" value="DNA_pol3_delta"/>
    <property type="match status" value="1"/>
</dbReference>
<dbReference type="Gene3D" id="1.10.8.60">
    <property type="match status" value="1"/>
</dbReference>
<dbReference type="Pfam" id="PF14840">
    <property type="entry name" value="DNA_pol3_delt_C"/>
    <property type="match status" value="1"/>
</dbReference>
<evidence type="ECO:0000256" key="7">
    <source>
        <dbReference type="ARBA" id="ARBA00034754"/>
    </source>
</evidence>
<dbReference type="InterPro" id="IPR032780">
    <property type="entry name" value="DNA_pol3_delt_C"/>
</dbReference>
<dbReference type="RefSeq" id="WP_053951588.1">
    <property type="nucleotide sequence ID" value="NZ_CP010552.1"/>
</dbReference>
<dbReference type="AlphaFoldDB" id="A0A0M3TUB2"/>
<dbReference type="PANTHER" id="PTHR34388:SF1">
    <property type="entry name" value="DNA POLYMERASE III SUBUNIT DELTA"/>
    <property type="match status" value="1"/>
</dbReference>
<dbReference type="OrthoDB" id="9770982at2"/>
<dbReference type="Gene3D" id="3.40.50.300">
    <property type="entry name" value="P-loop containing nucleotide triphosphate hydrolases"/>
    <property type="match status" value="1"/>
</dbReference>
<dbReference type="PANTHER" id="PTHR34388">
    <property type="entry name" value="DNA POLYMERASE III SUBUNIT DELTA"/>
    <property type="match status" value="1"/>
</dbReference>
<dbReference type="GO" id="GO:0006261">
    <property type="term" value="P:DNA-templated DNA replication"/>
    <property type="evidence" value="ECO:0007669"/>
    <property type="project" value="TreeGrafter"/>
</dbReference>
<dbReference type="InterPro" id="IPR027417">
    <property type="entry name" value="P-loop_NTPase"/>
</dbReference>
<dbReference type="STRING" id="1705394.SP60_05040"/>
<dbReference type="InterPro" id="IPR008921">
    <property type="entry name" value="DNA_pol3_clamp-load_cplx_C"/>
</dbReference>
<comment type="catalytic activity">
    <reaction evidence="8">
        <text>DNA(n) + a 2'-deoxyribonucleoside 5'-triphosphate = DNA(n+1) + diphosphate</text>
        <dbReference type="Rhea" id="RHEA:22508"/>
        <dbReference type="Rhea" id="RHEA-COMP:17339"/>
        <dbReference type="Rhea" id="RHEA-COMP:17340"/>
        <dbReference type="ChEBI" id="CHEBI:33019"/>
        <dbReference type="ChEBI" id="CHEBI:61560"/>
        <dbReference type="ChEBI" id="CHEBI:173112"/>
        <dbReference type="EC" id="2.7.7.7"/>
    </reaction>
</comment>
<dbReference type="Proteomes" id="UP000058020">
    <property type="component" value="Chromosome"/>
</dbReference>
<accession>A0A0M3TUB2</accession>
<dbReference type="GO" id="GO:0003887">
    <property type="term" value="F:DNA-directed DNA polymerase activity"/>
    <property type="evidence" value="ECO:0007669"/>
    <property type="project" value="UniProtKB-UniRule"/>
</dbReference>
<feature type="domain" description="DNA polymerase III delta N-terminal" evidence="10">
    <location>
        <begin position="20"/>
        <end position="136"/>
    </location>
</feature>
<evidence type="ECO:0000256" key="1">
    <source>
        <dbReference type="ARBA" id="ARBA00012417"/>
    </source>
</evidence>
<evidence type="ECO:0000256" key="3">
    <source>
        <dbReference type="ARBA" id="ARBA00022679"/>
    </source>
</evidence>
<dbReference type="InterPro" id="IPR005790">
    <property type="entry name" value="DNA_polIII_delta"/>
</dbReference>
<reference evidence="12 13" key="1">
    <citation type="journal article" date="2015" name="Genome Announc.">
        <title>Genome Sequence of 'Candidatus Thioglobus autotrophica' Strain EF1, a Chemoautotroph from the SUP05 Clade of Marine Gammaproteobacteria.</title>
        <authorList>
            <person name="Shah V."/>
            <person name="Morris R.M."/>
        </authorList>
    </citation>
    <scope>NUCLEOTIDE SEQUENCE [LARGE SCALE GENOMIC DNA]</scope>
    <source>
        <strain evidence="12 13">EF1</strain>
    </source>
</reference>